<protein>
    <recommendedName>
        <fullName evidence="1">Reverse transcriptase zinc-binding domain-containing protein</fullName>
    </recommendedName>
</protein>
<dbReference type="EMBL" id="CACVBM020001507">
    <property type="protein sequence ID" value="CAA7052734.1"/>
    <property type="molecule type" value="Genomic_DNA"/>
</dbReference>
<dbReference type="AlphaFoldDB" id="A0A6D2KLF1"/>
<dbReference type="PANTHER" id="PTHR33116">
    <property type="entry name" value="REVERSE TRANSCRIPTASE ZINC-BINDING DOMAIN-CONTAINING PROTEIN-RELATED-RELATED"/>
    <property type="match status" value="1"/>
</dbReference>
<proteinExistence type="predicted"/>
<dbReference type="OrthoDB" id="1112108at2759"/>
<evidence type="ECO:0000259" key="1">
    <source>
        <dbReference type="Pfam" id="PF13966"/>
    </source>
</evidence>
<dbReference type="InterPro" id="IPR026960">
    <property type="entry name" value="RVT-Znf"/>
</dbReference>
<evidence type="ECO:0000313" key="2">
    <source>
        <dbReference type="EMBL" id="CAA7052734.1"/>
    </source>
</evidence>
<feature type="domain" description="Reverse transcriptase zinc-binding" evidence="1">
    <location>
        <begin position="440"/>
        <end position="513"/>
    </location>
</feature>
<sequence length="676" mass="75414">MGFPYRGSKKNEISSKMDQLDPPMRLISHIFIPHQQPGSWTGHSTERNKIGGSAFSLHLHLVWCSIVRLMQKSSGTRKASWDSCGYKQPHNESSSLCKPGSWTVLSGLCRRAQGQGKLPGIRVATNSPIMNHLLFADDTMFFCKSSSNNCKTLKRILQEYEQASGQMINVDKSSITFSPKTSQLARNQAKQILGITKKGGQGKYLGLPEHFGRKKKDLFALTVDMIRQRAINWSSRFLSSAGKMTMLKSVLSSIPTYTMQCFKFPVGLCKRIQSALTSWRVYSNPSCLLARVLIGKYCQDKPFLEVSSHQAASHGWKGILIGRNLVLENLGKAIGDGKTTNIWHDAWLSTVTPQRPTGPATEQSAKWMVADLFLPDTNHWDTERVRLVFPELADTILSIRPSLSGCKDKYISLPSKSGAYTTKTGYHTAYKNSYKPRDTQSMEPAIDWIADIWSRKTSPKLQVFLWKLANGALALGSNLSSRGLAIASNCQFCGEPETCDHLLFHCVFAHEIWCLAPFKDQLESHQVQTFAEALKSSFKWKVLPPIGVEACSLFPWICWAIWGARNRKFFENRTCEKFDTISKAIADAREWQEAQPEKVNMKTVLPQAPSSSDHSNLITIYTDAAWSKDLKIAGLGWMAEDRSKAGVNQGGKGETLVTSAIVAEGMAIRDALMQAR</sequence>
<dbReference type="PANTHER" id="PTHR33116:SF86">
    <property type="entry name" value="REVERSE TRANSCRIPTASE DOMAIN-CONTAINING PROTEIN"/>
    <property type="match status" value="1"/>
</dbReference>
<dbReference type="Proteomes" id="UP000467841">
    <property type="component" value="Unassembled WGS sequence"/>
</dbReference>
<accession>A0A6D2KLF1</accession>
<name>A0A6D2KLF1_9BRAS</name>
<keyword evidence="3" id="KW-1185">Reference proteome</keyword>
<organism evidence="2 3">
    <name type="scientific">Microthlaspi erraticum</name>
    <dbReference type="NCBI Taxonomy" id="1685480"/>
    <lineage>
        <taxon>Eukaryota</taxon>
        <taxon>Viridiplantae</taxon>
        <taxon>Streptophyta</taxon>
        <taxon>Embryophyta</taxon>
        <taxon>Tracheophyta</taxon>
        <taxon>Spermatophyta</taxon>
        <taxon>Magnoliopsida</taxon>
        <taxon>eudicotyledons</taxon>
        <taxon>Gunneridae</taxon>
        <taxon>Pentapetalae</taxon>
        <taxon>rosids</taxon>
        <taxon>malvids</taxon>
        <taxon>Brassicales</taxon>
        <taxon>Brassicaceae</taxon>
        <taxon>Coluteocarpeae</taxon>
        <taxon>Microthlaspi</taxon>
    </lineage>
</organism>
<reference evidence="2" key="1">
    <citation type="submission" date="2020-01" db="EMBL/GenBank/DDBJ databases">
        <authorList>
            <person name="Mishra B."/>
        </authorList>
    </citation>
    <scope>NUCLEOTIDE SEQUENCE [LARGE SCALE GENOMIC DNA]</scope>
</reference>
<evidence type="ECO:0000313" key="3">
    <source>
        <dbReference type="Proteomes" id="UP000467841"/>
    </source>
</evidence>
<dbReference type="Pfam" id="PF13966">
    <property type="entry name" value="zf-RVT"/>
    <property type="match status" value="1"/>
</dbReference>
<comment type="caution">
    <text evidence="2">The sequence shown here is derived from an EMBL/GenBank/DDBJ whole genome shotgun (WGS) entry which is preliminary data.</text>
</comment>
<gene>
    <name evidence="2" type="ORF">MERR_LOCUS39969</name>
</gene>